<name>H2ERZ7_ALIFS</name>
<dbReference type="RefSeq" id="WP_014343766.1">
    <property type="nucleotide sequence ID" value="NC_016853.1"/>
</dbReference>
<reference evidence="2" key="1">
    <citation type="submission" date="2011-11" db="EMBL/GenBank/DDBJ databases">
        <authorList>
            <person name="Summers A.O."/>
            <person name="Wireman J."/>
            <person name="Williams L.E."/>
        </authorList>
    </citation>
    <scope>NUCLEOTIDE SEQUENCE</scope>
    <source>
        <strain evidence="2">ES657</strain>
        <plasmid evidence="2">pES657-44</plasmid>
    </source>
</reference>
<keyword evidence="1" id="KW-0812">Transmembrane</keyword>
<proteinExistence type="predicted"/>
<dbReference type="EMBL" id="JQ031551">
    <property type="protein sequence ID" value="AEY78164.1"/>
    <property type="molecule type" value="Genomic_DNA"/>
</dbReference>
<feature type="transmembrane region" description="Helical" evidence="1">
    <location>
        <begin position="91"/>
        <end position="110"/>
    </location>
</feature>
<organism evidence="2">
    <name type="scientific">Aliivibrio fischeri</name>
    <name type="common">Vibrio fischeri</name>
    <dbReference type="NCBI Taxonomy" id="668"/>
    <lineage>
        <taxon>Bacteria</taxon>
        <taxon>Pseudomonadati</taxon>
        <taxon>Pseudomonadota</taxon>
        <taxon>Gammaproteobacteria</taxon>
        <taxon>Vibrionales</taxon>
        <taxon>Vibrionaceae</taxon>
        <taxon>Aliivibrio</taxon>
    </lineage>
</organism>
<sequence>MIHSANTEIVTPYTIIEQWIYYSEDMRYQKSLVTALLIGFGIAVIAPTLLFLFNTKEKEELHGSARFATQDEIKKEGLTNNNGKGILIGQFNGFLGFLKPIFILIVTVSYY</sequence>
<evidence type="ECO:0000313" key="2">
    <source>
        <dbReference type="EMBL" id="AEY78164.1"/>
    </source>
</evidence>
<keyword evidence="1" id="KW-0472">Membrane</keyword>
<keyword evidence="2" id="KW-0614">Plasmid</keyword>
<evidence type="ECO:0000256" key="1">
    <source>
        <dbReference type="SAM" id="Phobius"/>
    </source>
</evidence>
<geneLocation type="plasmid" evidence="2">
    <name>pES657-44</name>
</geneLocation>
<protein>
    <submittedName>
        <fullName evidence="2">Type IV secretion system protein VirD4</fullName>
    </submittedName>
</protein>
<accession>H2ERZ7</accession>
<dbReference type="AlphaFoldDB" id="H2ERZ7"/>
<keyword evidence="1" id="KW-1133">Transmembrane helix</keyword>
<feature type="transmembrane region" description="Helical" evidence="1">
    <location>
        <begin position="32"/>
        <end position="53"/>
    </location>
</feature>